<evidence type="ECO:0000256" key="1">
    <source>
        <dbReference type="ARBA" id="ARBA00000085"/>
    </source>
</evidence>
<sequence length="2313" mass="267918">MRYKYKMTVLLLVIGSIFSITGFITVRQLEQQKIYFEMTKLAPKQIWSLQNALQNMVEMLHTLANFYAINPDGLDRQQFNTVTTPILLRHPYLFTLIWAPRVPHNQRSHYESMAQANYPQFRFTEHSSQEEFITASLRNEYFPIYYATSLNSIEHIYGFDLQSNYLFAQLLSQAKEKEILQATSRVKWIVDNSVDQDTILVFYPIYQKKMAINTGAQQQKYLRGFLVTVIRLKSLVQQVLEKSPHRDDFNLQIEDESASPNERLLYADSSSEKTLPAYQEPFEFAGRVWLITAFPKVNDSLLTQNWLSFSILIGGLAITVLMSRYLYTITQQTQQLQIEIAQRRRAEIALQQAEESLIEYNLTLEQQVSERIQELAEKNSLLQQKIQERQQAEQTLHDSTRHFNTILDNLPAFICLYASDRRIQFANRYFYEKIQPILTNFEQQLTAPAQASVEELAAADVFEKGLLSKVWEQPLANNRTYQIYEYPFVDSDGSVLILKMGIDITQHKQLEKALRASEERFELAMRGANDGLWDWNLETNELYLSPRWKSMLGYQDQELVNHFDEWSKRIHPDDLTHAIGDIEAYLDRKKPTYENTQRICHKNGHYVWILDRGIAVWNKEGKPTRFIGIRTDITAQKQAEAALRNSQERINRFFELPLIGMAITSPTKGWLEVNDKLCEMLGYSREELKQQTWSALTHPDDLAADSEQFNRLLSHQIEGYSRDKRYIHKNGNLVYTTLSLRCVRSTQGEVDYLVVLIQDITERKQAEKKLREQEEFLRLLIDNIPQYVFWKDIHSVFLGCNRRFAYLIQVNNPAEIIGKTEFELLREPLAQWLHENDSYVMSTNRALYHHLEEVIWSDGQSRWFETNKIPLHDAQGKVIGILGTSEDITERRRVELVLREYNQTLEREVAERTQALRKQDTFLRLVLDNIPQLISWKDINLVFLGCNQRVAQFANLNSTDDIIGKTDFDLIWRDYAEHFQHQDRQVIETNTPIYHAIDQVLRSDGRLFWWEVNKIPLYDDSGKVVGVLGTVEDITAHKQAEDALKQAHERFKIVLNSLNSAVYVSDMQTNEILFVNHSIQKLFAQELVGTICWQTLQPVGQSAVCDFCTNSRLISTTGQPTGVCTWEYHNKRLNKWFYVQDCAIPWDDGHLVRLSVATDITERKQTEDKLREREARLKAIFDNAATGIVLINMKGQIIQCNTKWLEMTGYTPAAIGSLSYFSLIHLDDIKYQQNYYKQLINKEIKSYQVEQRLLKNNGELFWVNVSVTAIYDSTEMLEALVGIMVDITERKQVESALRQSEERFDLAMQGSNDGLWDWNLDTDSVYFSPRWKQMIGFQEQEMSNRFEELINRIHPDDSSLVLAKIEDYLSKKTPVYEVQFRLQHKEGHFIWILSRGIAVWNKQGIAYRFIGTHMDLTAQKQAEQALRESEIYWRNLIEGALIGLLLVDTQGKIIEANPAYAHIVGYPLEELYQLTIWDITPKKYFSLEQKQLHLLKTTGRFGPIEKEYIHKHNYLVPVRLSGLLVTRKGKHLIWCNVEDITDQKQAKAKLQNAYRELARFKTILDITLDSLFMFDDETYRFLYVNQGAIQQFGYSAEELLQKTLLDLRTELATERFETVVNTLRNHSQPTTTFETTLQYKEGNQIPVEIFLQYIQIPGQVKCFVAIMRNISERKQMEQALRQSKAELEITVAQRTQELQEKQKLLEEQQKFTALVENSNDVIGISTLEGQVSYLNKAGRRLVGLEQNQRPLEKTQLTDYLAESLRPLWQQAIFPKVLQQEHWEGEVQLRHFQTGQLIETHSNVFIVRHPHTGIPLCLATVTRDITEQKRASIQLQQAKEAAEAANRAKSTFLANMSHELRTPLNGILGYTQILSRDRTLSNKHKQGIHIIERSGHYLLTLINDILDLSKIEAGKLELYPVDFNFIHFIQSITEIFQVRAQQKGITFIYEPLSSLPMGIHADDKRLRQILLNLLGNAIKFTHQGQVKLQVGYDKNKVRFQVEDTGIGIAAAEIDKIFLPFQQVGDPTYRIQGTGLGLAITKKLVELMGSELQVDSVLGQGSLFRIELELPAVVGLETTEPLESQALITGYRGRDELAKRYKILVIDDQLENRLVIVNLLTPLGFEVIEAPHGQEGLDKVQTESPNLIILDLIMPVMNGFEFVQQLRQISKYKEMVVIATSASVFNQYKEESLSAGCNEFIAKPIRAEILFNYLQRYLPLEWIYESVPKNNLIAEHNDNKALFSSIALPSQVATQLFELTQMGDINGIIEQAQQLQQLDERFAPLAARIIRLAQQFEDEKISELVKPYLASKVEH</sequence>
<feature type="coiled-coil region" evidence="15">
    <location>
        <begin position="1827"/>
        <end position="1854"/>
    </location>
</feature>
<feature type="domain" description="PAS" evidence="19">
    <location>
        <begin position="1300"/>
        <end position="1372"/>
    </location>
</feature>
<dbReference type="PANTHER" id="PTHR43304:SF1">
    <property type="entry name" value="PAC DOMAIN-CONTAINING PROTEIN"/>
    <property type="match status" value="1"/>
</dbReference>
<keyword evidence="9" id="KW-0067">ATP-binding</keyword>
<feature type="domain" description="Histidine kinase" evidence="17">
    <location>
        <begin position="1854"/>
        <end position="2070"/>
    </location>
</feature>
<feature type="domain" description="Response regulatory" evidence="18">
    <location>
        <begin position="2100"/>
        <end position="2216"/>
    </location>
</feature>
<dbReference type="PROSITE" id="PS50113">
    <property type="entry name" value="PAC"/>
    <property type="match status" value="7"/>
</dbReference>
<dbReference type="InterPro" id="IPR003661">
    <property type="entry name" value="HisK_dim/P_dom"/>
</dbReference>
<evidence type="ECO:0000256" key="10">
    <source>
        <dbReference type="ARBA" id="ARBA00022989"/>
    </source>
</evidence>
<accession>A0A090AJI7</accession>
<dbReference type="EC" id="2.7.13.3" evidence="3"/>
<dbReference type="CDD" id="cd16922">
    <property type="entry name" value="HATPase_EvgS-ArcB-TorS-like"/>
    <property type="match status" value="1"/>
</dbReference>
<dbReference type="SUPFAM" id="SSF55874">
    <property type="entry name" value="ATPase domain of HSP90 chaperone/DNA topoisomerase II/histidine kinase"/>
    <property type="match status" value="1"/>
</dbReference>
<dbReference type="InterPro" id="IPR036890">
    <property type="entry name" value="HATPase_C_sf"/>
</dbReference>
<dbReference type="InterPro" id="IPR000014">
    <property type="entry name" value="PAS"/>
</dbReference>
<dbReference type="GO" id="GO:0016020">
    <property type="term" value="C:membrane"/>
    <property type="evidence" value="ECO:0007669"/>
    <property type="project" value="UniProtKB-SubCell"/>
</dbReference>
<feature type="coiled-coil region" evidence="15">
    <location>
        <begin position="1673"/>
        <end position="1704"/>
    </location>
</feature>
<evidence type="ECO:0000256" key="12">
    <source>
        <dbReference type="ARBA" id="ARBA00023136"/>
    </source>
</evidence>
<dbReference type="PROSITE" id="PS50110">
    <property type="entry name" value="RESPONSE_REGULATORY"/>
    <property type="match status" value="1"/>
</dbReference>
<evidence type="ECO:0000256" key="4">
    <source>
        <dbReference type="ARBA" id="ARBA00022553"/>
    </source>
</evidence>
<evidence type="ECO:0000256" key="3">
    <source>
        <dbReference type="ARBA" id="ARBA00012438"/>
    </source>
</evidence>
<dbReference type="CDD" id="cd00082">
    <property type="entry name" value="HisKA"/>
    <property type="match status" value="1"/>
</dbReference>
<dbReference type="InterPro" id="IPR001789">
    <property type="entry name" value="Sig_transdc_resp-reg_receiver"/>
</dbReference>
<feature type="modified residue" description="4-aspartylphosphate" evidence="14">
    <location>
        <position position="2149"/>
    </location>
</feature>
<feature type="domain" description="PAS" evidence="19">
    <location>
        <begin position="1556"/>
        <end position="1605"/>
    </location>
</feature>
<keyword evidence="10 16" id="KW-1133">Transmembrane helix</keyword>
<organism evidence="22 23">
    <name type="scientific">Thioploca ingrica</name>
    <dbReference type="NCBI Taxonomy" id="40754"/>
    <lineage>
        <taxon>Bacteria</taxon>
        <taxon>Pseudomonadati</taxon>
        <taxon>Pseudomonadota</taxon>
        <taxon>Gammaproteobacteria</taxon>
        <taxon>Thiotrichales</taxon>
        <taxon>Thiotrichaceae</taxon>
        <taxon>Thioploca</taxon>
    </lineage>
</organism>
<dbReference type="Gene3D" id="3.40.50.2300">
    <property type="match status" value="1"/>
</dbReference>
<proteinExistence type="predicted"/>
<evidence type="ECO:0000256" key="5">
    <source>
        <dbReference type="ARBA" id="ARBA00022679"/>
    </source>
</evidence>
<dbReference type="InterPro" id="IPR011006">
    <property type="entry name" value="CheY-like_superfamily"/>
</dbReference>
<feature type="domain" description="PAC" evidence="20">
    <location>
        <begin position="845"/>
        <end position="900"/>
    </location>
</feature>
<dbReference type="InterPro" id="IPR052162">
    <property type="entry name" value="Sensor_kinase/Photoreceptor"/>
</dbReference>
<evidence type="ECO:0000256" key="13">
    <source>
        <dbReference type="ARBA" id="ARBA00023306"/>
    </source>
</evidence>
<dbReference type="InterPro" id="IPR013655">
    <property type="entry name" value="PAS_fold_3"/>
</dbReference>
<comment type="subcellular location">
    <subcellularLocation>
        <location evidence="2">Membrane</location>
    </subcellularLocation>
</comment>
<dbReference type="CDD" id="cd17546">
    <property type="entry name" value="REC_hyHK_CKI1_RcsC-like"/>
    <property type="match status" value="1"/>
</dbReference>
<name>A0A090AJI7_9GAMM</name>
<dbReference type="SUPFAM" id="SSF52172">
    <property type="entry name" value="CheY-like"/>
    <property type="match status" value="1"/>
</dbReference>
<dbReference type="InterPro" id="IPR005467">
    <property type="entry name" value="His_kinase_dom"/>
</dbReference>
<dbReference type="Pfam" id="PF00512">
    <property type="entry name" value="HisKA"/>
    <property type="match status" value="1"/>
</dbReference>
<dbReference type="Pfam" id="PF03924">
    <property type="entry name" value="CHASE"/>
    <property type="match status" value="1"/>
</dbReference>
<evidence type="ECO:0000256" key="11">
    <source>
        <dbReference type="ARBA" id="ARBA00023012"/>
    </source>
</evidence>
<evidence type="ECO:0000256" key="6">
    <source>
        <dbReference type="ARBA" id="ARBA00022692"/>
    </source>
</evidence>
<feature type="domain" description="PAS" evidence="19">
    <location>
        <begin position="517"/>
        <end position="589"/>
    </location>
</feature>
<dbReference type="FunFam" id="3.30.565.10:FF:000010">
    <property type="entry name" value="Sensor histidine kinase RcsC"/>
    <property type="match status" value="1"/>
</dbReference>
<dbReference type="STRING" id="40754.THII_1395"/>
<feature type="domain" description="PAC" evidence="20">
    <location>
        <begin position="994"/>
        <end position="1046"/>
    </location>
</feature>
<dbReference type="GO" id="GO:0000155">
    <property type="term" value="F:phosphorelay sensor kinase activity"/>
    <property type="evidence" value="ECO:0007669"/>
    <property type="project" value="InterPro"/>
</dbReference>
<evidence type="ECO:0000259" key="20">
    <source>
        <dbReference type="PROSITE" id="PS50113"/>
    </source>
</evidence>
<dbReference type="InterPro" id="IPR035965">
    <property type="entry name" value="PAS-like_dom_sf"/>
</dbReference>
<evidence type="ECO:0000256" key="8">
    <source>
        <dbReference type="ARBA" id="ARBA00022777"/>
    </source>
</evidence>
<evidence type="ECO:0000259" key="19">
    <source>
        <dbReference type="PROSITE" id="PS50112"/>
    </source>
</evidence>
<dbReference type="SMART" id="SM00387">
    <property type="entry name" value="HATPase_c"/>
    <property type="match status" value="1"/>
</dbReference>
<keyword evidence="23" id="KW-1185">Reference proteome</keyword>
<dbReference type="HOGENOM" id="CLU_230039_0_0_6"/>
<dbReference type="NCBIfam" id="TIGR00229">
    <property type="entry name" value="sensory_box"/>
    <property type="match status" value="9"/>
</dbReference>
<dbReference type="Gene3D" id="1.10.287.130">
    <property type="match status" value="1"/>
</dbReference>
<dbReference type="Pfam" id="PF08447">
    <property type="entry name" value="PAS_3"/>
    <property type="match status" value="3"/>
</dbReference>
<dbReference type="PROSITE" id="PS50112">
    <property type="entry name" value="PAS"/>
    <property type="match status" value="7"/>
</dbReference>
<dbReference type="InterPro" id="IPR000700">
    <property type="entry name" value="PAS-assoc_C"/>
</dbReference>
<dbReference type="OrthoDB" id="5605755at2"/>
<dbReference type="Gene3D" id="3.30.450.20">
    <property type="entry name" value="PAS domain"/>
    <property type="match status" value="11"/>
</dbReference>
<keyword evidence="4 14" id="KW-0597">Phosphoprotein</keyword>
<dbReference type="SMART" id="SM00448">
    <property type="entry name" value="REC"/>
    <property type="match status" value="1"/>
</dbReference>
<feature type="coiled-coil region" evidence="15">
    <location>
        <begin position="336"/>
        <end position="402"/>
    </location>
</feature>
<feature type="domain" description="PAC" evidence="20">
    <location>
        <begin position="1631"/>
        <end position="1682"/>
    </location>
</feature>
<dbReference type="SMART" id="SM01079">
    <property type="entry name" value="CHASE"/>
    <property type="match status" value="1"/>
</dbReference>
<feature type="domain" description="PAS" evidence="19">
    <location>
        <begin position="646"/>
        <end position="716"/>
    </location>
</feature>
<evidence type="ECO:0000256" key="7">
    <source>
        <dbReference type="ARBA" id="ARBA00022741"/>
    </source>
</evidence>
<feature type="domain" description="CHASE" evidence="21">
    <location>
        <begin position="70"/>
        <end position="292"/>
    </location>
</feature>
<evidence type="ECO:0000259" key="18">
    <source>
        <dbReference type="PROSITE" id="PS50110"/>
    </source>
</evidence>
<evidence type="ECO:0000256" key="14">
    <source>
        <dbReference type="PROSITE-ProRule" id="PRU00169"/>
    </source>
</evidence>
<dbReference type="Pfam" id="PF00072">
    <property type="entry name" value="Response_reg"/>
    <property type="match status" value="1"/>
</dbReference>
<dbReference type="KEGG" id="tig:THII_1395"/>
<dbReference type="SMART" id="SM00091">
    <property type="entry name" value="PAS"/>
    <property type="match status" value="11"/>
</dbReference>
<dbReference type="PROSITE" id="PS50109">
    <property type="entry name" value="HIS_KIN"/>
    <property type="match status" value="1"/>
</dbReference>
<dbReference type="PANTHER" id="PTHR43304">
    <property type="entry name" value="PHYTOCHROME-LIKE PROTEIN CPH1"/>
    <property type="match status" value="1"/>
</dbReference>
<keyword evidence="8" id="KW-0418">Kinase</keyword>
<evidence type="ECO:0000256" key="9">
    <source>
        <dbReference type="ARBA" id="ARBA00022840"/>
    </source>
</evidence>
<evidence type="ECO:0000259" key="21">
    <source>
        <dbReference type="PROSITE" id="PS50839"/>
    </source>
</evidence>
<dbReference type="InterPro" id="IPR013656">
    <property type="entry name" value="PAS_4"/>
</dbReference>
<dbReference type="SMART" id="SM00086">
    <property type="entry name" value="PAC"/>
    <property type="match status" value="10"/>
</dbReference>
<gene>
    <name evidence="22" type="ORF">THII_1395</name>
</gene>
<dbReference type="Gene3D" id="3.30.565.10">
    <property type="entry name" value="Histidine kinase-like ATPase, C-terminal domain"/>
    <property type="match status" value="1"/>
</dbReference>
<dbReference type="Pfam" id="PF08448">
    <property type="entry name" value="PAS_4"/>
    <property type="match status" value="2"/>
</dbReference>
<keyword evidence="6 16" id="KW-0812">Transmembrane</keyword>
<dbReference type="GO" id="GO:0005524">
    <property type="term" value="F:ATP binding"/>
    <property type="evidence" value="ECO:0007669"/>
    <property type="project" value="UniProtKB-KW"/>
</dbReference>
<evidence type="ECO:0000313" key="22">
    <source>
        <dbReference type="EMBL" id="BAP55692.1"/>
    </source>
</evidence>
<dbReference type="SUPFAM" id="SSF47384">
    <property type="entry name" value="Homodimeric domain of signal transducing histidine kinase"/>
    <property type="match status" value="1"/>
</dbReference>
<dbReference type="SUPFAM" id="SSF55785">
    <property type="entry name" value="PYP-like sensor domain (PAS domain)"/>
    <property type="match status" value="11"/>
</dbReference>
<feature type="domain" description="PAC" evidence="20">
    <location>
        <begin position="1376"/>
        <end position="1428"/>
    </location>
</feature>
<evidence type="ECO:0000256" key="2">
    <source>
        <dbReference type="ARBA" id="ARBA00004370"/>
    </source>
</evidence>
<comment type="catalytic activity">
    <reaction evidence="1">
        <text>ATP + protein L-histidine = ADP + protein N-phospho-L-histidine.</text>
        <dbReference type="EC" id="2.7.13.3"/>
    </reaction>
</comment>
<feature type="domain" description="PAS" evidence="19">
    <location>
        <begin position="1429"/>
        <end position="1471"/>
    </location>
</feature>
<dbReference type="PROSITE" id="PS50839">
    <property type="entry name" value="CHASE"/>
    <property type="match status" value="1"/>
</dbReference>
<dbReference type="EMBL" id="AP014633">
    <property type="protein sequence ID" value="BAP55692.1"/>
    <property type="molecule type" value="Genomic_DNA"/>
</dbReference>
<keyword evidence="12 16" id="KW-0472">Membrane</keyword>
<evidence type="ECO:0000256" key="16">
    <source>
        <dbReference type="SAM" id="Phobius"/>
    </source>
</evidence>
<keyword evidence="5" id="KW-0808">Transferase</keyword>
<feature type="domain" description="PAS" evidence="19">
    <location>
        <begin position="1173"/>
        <end position="1243"/>
    </location>
</feature>
<evidence type="ECO:0000256" key="15">
    <source>
        <dbReference type="SAM" id="Coils"/>
    </source>
</evidence>
<dbReference type="Pfam" id="PF13426">
    <property type="entry name" value="PAS_9"/>
    <property type="match status" value="4"/>
</dbReference>
<keyword evidence="13" id="KW-0131">Cell cycle</keyword>
<keyword evidence="7" id="KW-0547">Nucleotide-binding</keyword>
<dbReference type="Proteomes" id="UP000031623">
    <property type="component" value="Chromosome"/>
</dbReference>
<feature type="domain" description="PAC" evidence="20">
    <location>
        <begin position="593"/>
        <end position="645"/>
    </location>
</feature>
<dbReference type="InterPro" id="IPR001610">
    <property type="entry name" value="PAC"/>
</dbReference>
<dbReference type="Gene3D" id="3.30.450.350">
    <property type="entry name" value="CHASE domain"/>
    <property type="match status" value="1"/>
</dbReference>
<dbReference type="FunFam" id="1.10.287.130:FF:000038">
    <property type="entry name" value="Sensory transduction histidine kinase"/>
    <property type="match status" value="1"/>
</dbReference>
<keyword evidence="15" id="KW-0175">Coiled coil</keyword>
<dbReference type="InterPro" id="IPR003594">
    <property type="entry name" value="HATPase_dom"/>
</dbReference>
<dbReference type="Pfam" id="PF02518">
    <property type="entry name" value="HATPase_c"/>
    <property type="match status" value="1"/>
</dbReference>
<dbReference type="InterPro" id="IPR042240">
    <property type="entry name" value="CHASE_sf"/>
</dbReference>
<dbReference type="InterPro" id="IPR004358">
    <property type="entry name" value="Sig_transdc_His_kin-like_C"/>
</dbReference>
<feature type="transmembrane region" description="Helical" evidence="16">
    <location>
        <begin position="6"/>
        <end position="26"/>
    </location>
</feature>
<dbReference type="PRINTS" id="PR00344">
    <property type="entry name" value="BCTRLSENSOR"/>
</dbReference>
<feature type="domain" description="PAC" evidence="20">
    <location>
        <begin position="1247"/>
        <end position="1299"/>
    </location>
</feature>
<reference evidence="22" key="1">
    <citation type="journal article" date="2014" name="ISME J.">
        <title>Ecophysiology of Thioploca ingrica as revealed by the complete genome sequence supplemented with proteomic evidence.</title>
        <authorList>
            <person name="Kojima H."/>
            <person name="Ogura Y."/>
            <person name="Yamamoto N."/>
            <person name="Togashi T."/>
            <person name="Mori H."/>
            <person name="Watanabe T."/>
            <person name="Nemoto F."/>
            <person name="Kurokawa K."/>
            <person name="Hayashi T."/>
            <person name="Fukui M."/>
        </authorList>
    </citation>
    <scope>NUCLEOTIDE SEQUENCE [LARGE SCALE GENOMIC DNA]</scope>
</reference>
<dbReference type="InterPro" id="IPR006189">
    <property type="entry name" value="CHASE_dom"/>
</dbReference>
<feature type="domain" description="PAC" evidence="20">
    <location>
        <begin position="720"/>
        <end position="772"/>
    </location>
</feature>
<protein>
    <recommendedName>
        <fullName evidence="3">histidine kinase</fullName>
        <ecNumber evidence="3">2.7.13.3</ecNumber>
    </recommendedName>
</protein>
<dbReference type="CDD" id="cd00130">
    <property type="entry name" value="PAS"/>
    <property type="match status" value="7"/>
</dbReference>
<feature type="domain" description="PAS" evidence="19">
    <location>
        <begin position="1707"/>
        <end position="1748"/>
    </location>
</feature>
<dbReference type="SMART" id="SM00388">
    <property type="entry name" value="HisKA"/>
    <property type="match status" value="1"/>
</dbReference>
<keyword evidence="11" id="KW-0902">Two-component regulatory system</keyword>
<dbReference type="InterPro" id="IPR036097">
    <property type="entry name" value="HisK_dim/P_sf"/>
</dbReference>
<evidence type="ECO:0000313" key="23">
    <source>
        <dbReference type="Proteomes" id="UP000031623"/>
    </source>
</evidence>
<evidence type="ECO:0000259" key="17">
    <source>
        <dbReference type="PROSITE" id="PS50109"/>
    </source>
</evidence>